<dbReference type="GeneID" id="60894373"/>
<dbReference type="EMBL" id="AEBR01000088">
    <property type="protein sequence ID" value="EFM81926.1"/>
    <property type="molecule type" value="Genomic_DNA"/>
</dbReference>
<feature type="domain" description="Activator of Hsp90 ATPase homologue 1/2-like C-terminal" evidence="2">
    <location>
        <begin position="22"/>
        <end position="133"/>
    </location>
</feature>
<dbReference type="Gene3D" id="3.30.530.20">
    <property type="match status" value="1"/>
</dbReference>
<sequence length="160" mass="18837">MKDTFRLENQTIYFGTERAISASPQTIWRYLTETDKLKQWFPELEIGELGVNGFWRFILPDFEETMPFTDYAEEKYLGVTWDTGIIYFDLKEQAPHQTLLVFSESLPENFTTPRHKDIAGWSIVLNRLKQVVETPDAAPEKIDFPQIENHYLEKLTNLEN</sequence>
<dbReference type="AlphaFoldDB" id="A0A125W473"/>
<dbReference type="HOGENOM" id="CLU_108923_3_1_9"/>
<comment type="caution">
    <text evidence="3">The sequence shown here is derived from an EMBL/GenBank/DDBJ whole genome shotgun (WGS) entry which is preliminary data.</text>
</comment>
<dbReference type="Pfam" id="PF08327">
    <property type="entry name" value="AHSA1"/>
    <property type="match status" value="1"/>
</dbReference>
<evidence type="ECO:0000256" key="1">
    <source>
        <dbReference type="ARBA" id="ARBA00006817"/>
    </source>
</evidence>
<dbReference type="SUPFAM" id="SSF55961">
    <property type="entry name" value="Bet v1-like"/>
    <property type="match status" value="1"/>
</dbReference>
<dbReference type="CDD" id="cd08899">
    <property type="entry name" value="SRPBCC_CalC_Aha1-like_6"/>
    <property type="match status" value="1"/>
</dbReference>
<comment type="similarity">
    <text evidence="1">Belongs to the AHA1 family.</text>
</comment>
<dbReference type="RefSeq" id="WP_002356863.1">
    <property type="nucleotide sequence ID" value="NZ_GL454478.1"/>
</dbReference>
<proteinExistence type="inferred from homology"/>
<protein>
    <recommendedName>
        <fullName evidence="2">Activator of Hsp90 ATPase homologue 1/2-like C-terminal domain-containing protein</fullName>
    </recommendedName>
</protein>
<evidence type="ECO:0000259" key="2">
    <source>
        <dbReference type="Pfam" id="PF08327"/>
    </source>
</evidence>
<dbReference type="InterPro" id="IPR013538">
    <property type="entry name" value="ASHA1/2-like_C"/>
</dbReference>
<reference evidence="3 4" key="1">
    <citation type="submission" date="2010-07" db="EMBL/GenBank/DDBJ databases">
        <authorList>
            <person name="Sid Ahmed O."/>
        </authorList>
    </citation>
    <scope>NUCLEOTIDE SEQUENCE [LARGE SCALE GENOMIC DNA]</scope>
    <source>
        <strain evidence="3 4">TX4248</strain>
    </source>
</reference>
<dbReference type="InterPro" id="IPR023393">
    <property type="entry name" value="START-like_dom_sf"/>
</dbReference>
<evidence type="ECO:0000313" key="4">
    <source>
        <dbReference type="Proteomes" id="UP000004846"/>
    </source>
</evidence>
<dbReference type="Proteomes" id="UP000004846">
    <property type="component" value="Unassembled WGS sequence"/>
</dbReference>
<gene>
    <name evidence="3" type="ORF">HMPREF9498_02498</name>
</gene>
<accession>A0A125W473</accession>
<dbReference type="SMR" id="A0A125W473"/>
<name>A0A125W473_ENTFL</name>
<evidence type="ECO:0000313" key="3">
    <source>
        <dbReference type="EMBL" id="EFM81926.1"/>
    </source>
</evidence>
<organism evidence="3 4">
    <name type="scientific">Enterococcus faecalis TX4248</name>
    <dbReference type="NCBI Taxonomy" id="749495"/>
    <lineage>
        <taxon>Bacteria</taxon>
        <taxon>Bacillati</taxon>
        <taxon>Bacillota</taxon>
        <taxon>Bacilli</taxon>
        <taxon>Lactobacillales</taxon>
        <taxon>Enterococcaceae</taxon>
        <taxon>Enterococcus</taxon>
    </lineage>
</organism>